<dbReference type="FunFam" id="3.30.1320.10:FF:000001">
    <property type="entry name" value="30S ribosomal protein S16"/>
    <property type="match status" value="1"/>
</dbReference>
<accession>A0A8J6QG27</accession>
<dbReference type="GO" id="GO:0003735">
    <property type="term" value="F:structural constituent of ribosome"/>
    <property type="evidence" value="ECO:0007669"/>
    <property type="project" value="InterPro"/>
</dbReference>
<dbReference type="GO" id="GO:0015935">
    <property type="term" value="C:small ribosomal subunit"/>
    <property type="evidence" value="ECO:0007669"/>
    <property type="project" value="TreeGrafter"/>
</dbReference>
<keyword evidence="2 3" id="KW-0687">Ribonucleoprotein</keyword>
<comment type="similarity">
    <text evidence="3">Belongs to the bacterial ribosomal protein bS16 family.</text>
</comment>
<dbReference type="GO" id="GO:0005737">
    <property type="term" value="C:cytoplasm"/>
    <property type="evidence" value="ECO:0007669"/>
    <property type="project" value="UniProtKB-ARBA"/>
</dbReference>
<evidence type="ECO:0000256" key="3">
    <source>
        <dbReference type="HAMAP-Rule" id="MF_00385"/>
    </source>
</evidence>
<dbReference type="RefSeq" id="WP_191144282.1">
    <property type="nucleotide sequence ID" value="NZ_JACXAF010000007.1"/>
</dbReference>
<dbReference type="SUPFAM" id="SSF54565">
    <property type="entry name" value="Ribosomal protein S16"/>
    <property type="match status" value="1"/>
</dbReference>
<dbReference type="GO" id="GO:0006412">
    <property type="term" value="P:translation"/>
    <property type="evidence" value="ECO:0007669"/>
    <property type="project" value="UniProtKB-UniRule"/>
</dbReference>
<sequence length="83" mass="9378">MVTIRLQRGGAKKTPFYQIVVADSRRARDGRFIEKLGFFNPVARGNAERLRLDLDRVAHWVGQGAQTSDRVAQLVKELKKAQA</sequence>
<name>A0A8J6QG27_9GAMM</name>
<protein>
    <recommendedName>
        <fullName evidence="3">Small ribosomal subunit protein bS16</fullName>
    </recommendedName>
</protein>
<dbReference type="PANTHER" id="PTHR12919">
    <property type="entry name" value="30S RIBOSOMAL PROTEIN S16"/>
    <property type="match status" value="1"/>
</dbReference>
<evidence type="ECO:0000313" key="4">
    <source>
        <dbReference type="EMBL" id="MBD1389184.1"/>
    </source>
</evidence>
<comment type="caution">
    <text evidence="4">The sequence shown here is derived from an EMBL/GenBank/DDBJ whole genome shotgun (WGS) entry which is preliminary data.</text>
</comment>
<dbReference type="AlphaFoldDB" id="A0A8J6QG27"/>
<dbReference type="NCBIfam" id="TIGR00002">
    <property type="entry name" value="S16"/>
    <property type="match status" value="1"/>
</dbReference>
<keyword evidence="1 3" id="KW-0689">Ribosomal protein</keyword>
<reference evidence="4" key="1">
    <citation type="submission" date="2020-09" db="EMBL/GenBank/DDBJ databases">
        <title>A novel bacterium of genus Neiella, isolated from South China Sea.</title>
        <authorList>
            <person name="Huang H."/>
            <person name="Mo K."/>
            <person name="Hu Y."/>
        </authorList>
    </citation>
    <scope>NUCLEOTIDE SEQUENCE</scope>
    <source>
        <strain evidence="4">HB171785</strain>
    </source>
</reference>
<keyword evidence="5" id="KW-1185">Reference proteome</keyword>
<dbReference type="Proteomes" id="UP000638014">
    <property type="component" value="Unassembled WGS sequence"/>
</dbReference>
<evidence type="ECO:0000256" key="2">
    <source>
        <dbReference type="ARBA" id="ARBA00023274"/>
    </source>
</evidence>
<organism evidence="4 5">
    <name type="scientific">Neiella litorisoli</name>
    <dbReference type="NCBI Taxonomy" id="2771431"/>
    <lineage>
        <taxon>Bacteria</taxon>
        <taxon>Pseudomonadati</taxon>
        <taxon>Pseudomonadota</taxon>
        <taxon>Gammaproteobacteria</taxon>
        <taxon>Alteromonadales</taxon>
        <taxon>Echinimonadaceae</taxon>
        <taxon>Neiella</taxon>
    </lineage>
</organism>
<dbReference type="HAMAP" id="MF_00385">
    <property type="entry name" value="Ribosomal_bS16"/>
    <property type="match status" value="1"/>
</dbReference>
<dbReference type="EMBL" id="JACXAF010000007">
    <property type="protein sequence ID" value="MBD1389184.1"/>
    <property type="molecule type" value="Genomic_DNA"/>
</dbReference>
<dbReference type="Gene3D" id="3.30.1320.10">
    <property type="match status" value="1"/>
</dbReference>
<proteinExistence type="inferred from homology"/>
<evidence type="ECO:0000313" key="5">
    <source>
        <dbReference type="Proteomes" id="UP000638014"/>
    </source>
</evidence>
<dbReference type="InterPro" id="IPR023803">
    <property type="entry name" value="Ribosomal_bS16_dom_sf"/>
</dbReference>
<dbReference type="InterPro" id="IPR000307">
    <property type="entry name" value="Ribosomal_bS16"/>
</dbReference>
<dbReference type="PANTHER" id="PTHR12919:SF20">
    <property type="entry name" value="SMALL RIBOSOMAL SUBUNIT PROTEIN BS16M"/>
    <property type="match status" value="1"/>
</dbReference>
<dbReference type="Pfam" id="PF00886">
    <property type="entry name" value="Ribosomal_S16"/>
    <property type="match status" value="1"/>
</dbReference>
<evidence type="ECO:0000256" key="1">
    <source>
        <dbReference type="ARBA" id="ARBA00022980"/>
    </source>
</evidence>
<gene>
    <name evidence="3 4" type="primary">rpsP</name>
    <name evidence="4" type="ORF">IC617_07085</name>
</gene>